<dbReference type="PANTHER" id="PTHR33420">
    <property type="entry name" value="FIMBRIAL SUBUNIT ELFA-RELATED"/>
    <property type="match status" value="1"/>
</dbReference>
<dbReference type="InterPro" id="IPR050263">
    <property type="entry name" value="Bact_Fimbrial_Adh_Pro"/>
</dbReference>
<dbReference type="Proteomes" id="UP001558101">
    <property type="component" value="Unassembled WGS sequence"/>
</dbReference>
<feature type="chain" id="PRO_5045178864" evidence="1">
    <location>
        <begin position="18"/>
        <end position="165"/>
    </location>
</feature>
<evidence type="ECO:0000256" key="1">
    <source>
        <dbReference type="SAM" id="SignalP"/>
    </source>
</evidence>
<name>A0ABV3UI54_9GAMM</name>
<dbReference type="Pfam" id="PF00419">
    <property type="entry name" value="Fimbrial"/>
    <property type="match status" value="1"/>
</dbReference>
<proteinExistence type="predicted"/>
<feature type="signal peptide" evidence="1">
    <location>
        <begin position="1"/>
        <end position="17"/>
    </location>
</feature>
<evidence type="ECO:0000313" key="4">
    <source>
        <dbReference type="Proteomes" id="UP001558101"/>
    </source>
</evidence>
<feature type="domain" description="Fimbrial-type adhesion" evidence="2">
    <location>
        <begin position="24"/>
        <end position="164"/>
    </location>
</feature>
<protein>
    <submittedName>
        <fullName evidence="3">Fimbrial protein</fullName>
    </submittedName>
</protein>
<organism evidence="3 4">
    <name type="scientific">Serratia quinivorans</name>
    <dbReference type="NCBI Taxonomy" id="137545"/>
    <lineage>
        <taxon>Bacteria</taxon>
        <taxon>Pseudomonadati</taxon>
        <taxon>Pseudomonadota</taxon>
        <taxon>Gammaproteobacteria</taxon>
        <taxon>Enterobacterales</taxon>
        <taxon>Yersiniaceae</taxon>
        <taxon>Serratia</taxon>
    </lineage>
</organism>
<dbReference type="SUPFAM" id="SSF49401">
    <property type="entry name" value="Bacterial adhesins"/>
    <property type="match status" value="1"/>
</dbReference>
<sequence length="165" mass="16711">MSLTAVMGGMVAASALAAPTSILNISGTVINASCDVDTESKNQSVDLGDVSPADFLSAGTTTAAKNFSVQLRICSATEVSTSFSGSAQDATDNSLLALSGGTPASGLAIQLLDGNGTGVDISSTETTTVSGTNPRLNYQLRYKSTADTVTTGDANGTLFMTFYYP</sequence>
<dbReference type="PANTHER" id="PTHR33420:SF5">
    <property type="entry name" value="FIMBRIAL SUBUNIT"/>
    <property type="match status" value="1"/>
</dbReference>
<comment type="caution">
    <text evidence="3">The sequence shown here is derived from an EMBL/GenBank/DDBJ whole genome shotgun (WGS) entry which is preliminary data.</text>
</comment>
<dbReference type="EMBL" id="JBFQXQ010000001">
    <property type="protein sequence ID" value="MEX3172672.1"/>
    <property type="molecule type" value="Genomic_DNA"/>
</dbReference>
<evidence type="ECO:0000259" key="2">
    <source>
        <dbReference type="Pfam" id="PF00419"/>
    </source>
</evidence>
<dbReference type="InterPro" id="IPR036937">
    <property type="entry name" value="Adhesion_dom_fimbrial_sf"/>
</dbReference>
<keyword evidence="4" id="KW-1185">Reference proteome</keyword>
<evidence type="ECO:0000313" key="3">
    <source>
        <dbReference type="EMBL" id="MEX3172672.1"/>
    </source>
</evidence>
<gene>
    <name evidence="3" type="ORF">AB4M04_11305</name>
</gene>
<dbReference type="InterPro" id="IPR000259">
    <property type="entry name" value="Adhesion_dom_fimbrial"/>
</dbReference>
<dbReference type="Gene3D" id="2.60.40.1090">
    <property type="entry name" value="Fimbrial-type adhesion domain"/>
    <property type="match status" value="1"/>
</dbReference>
<dbReference type="RefSeq" id="WP_261413581.1">
    <property type="nucleotide sequence ID" value="NZ_CAMKRT010000002.1"/>
</dbReference>
<reference evidence="3 4" key="1">
    <citation type="submission" date="2024-07" db="EMBL/GenBank/DDBJ databases">
        <title>Genomes of novel Serratia strains from suburban soil.</title>
        <authorList>
            <person name="Markert E.X."/>
            <person name="Severe K."/>
            <person name="Severe L."/>
            <person name="Twing K.I."/>
            <person name="Ward L.M."/>
        </authorList>
    </citation>
    <scope>NUCLEOTIDE SEQUENCE [LARGE SCALE GENOMIC DNA]</scope>
    <source>
        <strain evidence="3 4">3C-UT</strain>
    </source>
</reference>
<keyword evidence="1" id="KW-0732">Signal</keyword>
<dbReference type="InterPro" id="IPR008966">
    <property type="entry name" value="Adhesion_dom_sf"/>
</dbReference>
<accession>A0ABV3UI54</accession>